<dbReference type="NCBIfam" id="TIGR00912">
    <property type="entry name" value="2A0309"/>
    <property type="match status" value="1"/>
</dbReference>
<keyword evidence="3" id="KW-0813">Transport</keyword>
<reference evidence="9 10" key="1">
    <citation type="submission" date="2019-08" db="EMBL/GenBank/DDBJ databases">
        <title>Genome sequencing of Paenibacillus faecis DSM 23593(T).</title>
        <authorList>
            <person name="Kook J.-K."/>
            <person name="Park S.-N."/>
            <person name="Lim Y.K."/>
        </authorList>
    </citation>
    <scope>NUCLEOTIDE SEQUENCE [LARGE SCALE GENOMIC DNA]</scope>
    <source>
        <strain evidence="9 10">DSM 23593</strain>
    </source>
</reference>
<keyword evidence="4" id="KW-0309">Germination</keyword>
<feature type="transmembrane region" description="Helical" evidence="8">
    <location>
        <begin position="110"/>
        <end position="132"/>
    </location>
</feature>
<keyword evidence="5 8" id="KW-0812">Transmembrane</keyword>
<dbReference type="OrthoDB" id="2663238at2"/>
<dbReference type="EMBL" id="VSDO01000002">
    <property type="protein sequence ID" value="TYA13428.1"/>
    <property type="molecule type" value="Genomic_DNA"/>
</dbReference>
<dbReference type="Pfam" id="PF03845">
    <property type="entry name" value="Spore_permease"/>
    <property type="match status" value="1"/>
</dbReference>
<name>A0A5D0CUL9_9BACL</name>
<protein>
    <submittedName>
        <fullName evidence="9">GerAB/ArcD/ProY family transporter</fullName>
    </submittedName>
</protein>
<keyword evidence="6 8" id="KW-1133">Transmembrane helix</keyword>
<feature type="transmembrane region" description="Helical" evidence="8">
    <location>
        <begin position="271"/>
        <end position="293"/>
    </location>
</feature>
<dbReference type="GO" id="GO:0016020">
    <property type="term" value="C:membrane"/>
    <property type="evidence" value="ECO:0007669"/>
    <property type="project" value="UniProtKB-SubCell"/>
</dbReference>
<keyword evidence="10" id="KW-1185">Reference proteome</keyword>
<evidence type="ECO:0000256" key="2">
    <source>
        <dbReference type="ARBA" id="ARBA00007998"/>
    </source>
</evidence>
<dbReference type="InterPro" id="IPR004761">
    <property type="entry name" value="Spore_GerAB"/>
</dbReference>
<feature type="transmembrane region" description="Helical" evidence="8">
    <location>
        <begin position="215"/>
        <end position="236"/>
    </location>
</feature>
<evidence type="ECO:0000256" key="6">
    <source>
        <dbReference type="ARBA" id="ARBA00022989"/>
    </source>
</evidence>
<sequence length="373" mass="40965">MYKSVTSNQVFSLYNLYIFTTVIAFLLGIMISGGGYSAPAAMVLGAFVGLILVYPAYKIASSRPDEFLVQYGSELVGRWLHVLFITMIIGAQLLLAAVNLRQLSDFLLSVYLIGTPPWAVATIFSICIAYAVRSGVETIFRIAQGIYLISALAFIVIPILAMQEIQGDMLIALVTHLSLQDIGSGSYLMAVMLGELAYLFLVFPYLKTPKKVYRTFFFTTLSSLVIILSHTIPVLLTFGPELGANLTYPDMELIRFIRVGSFIETLDPVLIILWLTSIFVKISFIIFTASLCIAQLTGVKDHKPLTLPVTAFSVIFSLTIAKSHTELTKFLVEGTAPVLIVTEFLIPWVYWIAGAVRGSGRNEKPADGKSADS</sequence>
<feature type="transmembrane region" description="Helical" evidence="8">
    <location>
        <begin position="12"/>
        <end position="31"/>
    </location>
</feature>
<evidence type="ECO:0000256" key="7">
    <source>
        <dbReference type="ARBA" id="ARBA00023136"/>
    </source>
</evidence>
<evidence type="ECO:0000256" key="4">
    <source>
        <dbReference type="ARBA" id="ARBA00022544"/>
    </source>
</evidence>
<feature type="transmembrane region" description="Helical" evidence="8">
    <location>
        <begin position="37"/>
        <end position="57"/>
    </location>
</feature>
<keyword evidence="7 8" id="KW-0472">Membrane</keyword>
<dbReference type="Proteomes" id="UP000325218">
    <property type="component" value="Unassembled WGS sequence"/>
</dbReference>
<comment type="similarity">
    <text evidence="2">Belongs to the amino acid-polyamine-organocation (APC) superfamily. Spore germination protein (SGP) (TC 2.A.3.9) family.</text>
</comment>
<dbReference type="RefSeq" id="WP_148452092.1">
    <property type="nucleotide sequence ID" value="NZ_VSDO01000002.1"/>
</dbReference>
<accession>A0A5D0CUL9</accession>
<evidence type="ECO:0000256" key="5">
    <source>
        <dbReference type="ARBA" id="ARBA00022692"/>
    </source>
</evidence>
<evidence type="ECO:0000256" key="8">
    <source>
        <dbReference type="SAM" id="Phobius"/>
    </source>
</evidence>
<evidence type="ECO:0000313" key="10">
    <source>
        <dbReference type="Proteomes" id="UP000325218"/>
    </source>
</evidence>
<dbReference type="GO" id="GO:0009847">
    <property type="term" value="P:spore germination"/>
    <property type="evidence" value="ECO:0007669"/>
    <property type="project" value="InterPro"/>
</dbReference>
<proteinExistence type="inferred from homology"/>
<evidence type="ECO:0000256" key="1">
    <source>
        <dbReference type="ARBA" id="ARBA00004141"/>
    </source>
</evidence>
<evidence type="ECO:0000313" key="9">
    <source>
        <dbReference type="EMBL" id="TYA13428.1"/>
    </source>
</evidence>
<organism evidence="9 10">
    <name type="scientific">Paenibacillus faecis</name>
    <dbReference type="NCBI Taxonomy" id="862114"/>
    <lineage>
        <taxon>Bacteria</taxon>
        <taxon>Bacillati</taxon>
        <taxon>Bacillota</taxon>
        <taxon>Bacilli</taxon>
        <taxon>Bacillales</taxon>
        <taxon>Paenibacillaceae</taxon>
        <taxon>Paenibacillus</taxon>
    </lineage>
</organism>
<dbReference type="PANTHER" id="PTHR34975:SF2">
    <property type="entry name" value="SPORE GERMINATION PROTEIN A2"/>
    <property type="match status" value="1"/>
</dbReference>
<feature type="transmembrane region" description="Helical" evidence="8">
    <location>
        <begin position="78"/>
        <end position="98"/>
    </location>
</feature>
<evidence type="ECO:0000256" key="3">
    <source>
        <dbReference type="ARBA" id="ARBA00022448"/>
    </source>
</evidence>
<comment type="subcellular location">
    <subcellularLocation>
        <location evidence="1">Membrane</location>
        <topology evidence="1">Multi-pass membrane protein</topology>
    </subcellularLocation>
</comment>
<gene>
    <name evidence="9" type="ORF">FRY98_12275</name>
</gene>
<feature type="transmembrane region" description="Helical" evidence="8">
    <location>
        <begin position="336"/>
        <end position="356"/>
    </location>
</feature>
<feature type="transmembrane region" description="Helical" evidence="8">
    <location>
        <begin position="182"/>
        <end position="203"/>
    </location>
</feature>
<comment type="caution">
    <text evidence="9">The sequence shown here is derived from an EMBL/GenBank/DDBJ whole genome shotgun (WGS) entry which is preliminary data.</text>
</comment>
<feature type="transmembrane region" description="Helical" evidence="8">
    <location>
        <begin position="144"/>
        <end position="162"/>
    </location>
</feature>
<dbReference type="PANTHER" id="PTHR34975">
    <property type="entry name" value="SPORE GERMINATION PROTEIN A2"/>
    <property type="match status" value="1"/>
</dbReference>
<dbReference type="AlphaFoldDB" id="A0A5D0CUL9"/>